<feature type="compositionally biased region" description="Polar residues" evidence="1">
    <location>
        <begin position="418"/>
        <end position="449"/>
    </location>
</feature>
<feature type="region of interest" description="Disordered" evidence="1">
    <location>
        <begin position="181"/>
        <end position="449"/>
    </location>
</feature>
<feature type="compositionally biased region" description="Basic and acidic residues" evidence="1">
    <location>
        <begin position="253"/>
        <end position="272"/>
    </location>
</feature>
<protein>
    <submittedName>
        <fullName evidence="3">Uncharacterized protein</fullName>
    </submittedName>
</protein>
<keyword evidence="4" id="KW-1185">Reference proteome</keyword>
<gene>
    <name evidence="3" type="ORF">A4U43_C01F10550</name>
</gene>
<name>A0A5P1FS60_ASPOF</name>
<feature type="compositionally biased region" description="Polar residues" evidence="1">
    <location>
        <begin position="181"/>
        <end position="201"/>
    </location>
</feature>
<feature type="region of interest" description="Disordered" evidence="1">
    <location>
        <begin position="130"/>
        <end position="169"/>
    </location>
</feature>
<dbReference type="PANTHER" id="PTHR34555">
    <property type="entry name" value="INTEGRAL MEMBRANE HEMOLYSIN-III-LIKE PROTEIN"/>
    <property type="match status" value="1"/>
</dbReference>
<dbReference type="EMBL" id="CM007381">
    <property type="protein sequence ID" value="ONK79829.1"/>
    <property type="molecule type" value="Genomic_DNA"/>
</dbReference>
<feature type="compositionally biased region" description="Low complexity" evidence="1">
    <location>
        <begin position="132"/>
        <end position="143"/>
    </location>
</feature>
<dbReference type="PANTHER" id="PTHR34555:SF1">
    <property type="entry name" value="INTEGRAL MEMBRANE HEMOLYSIN-III-LIKE PROTEIN"/>
    <property type="match status" value="1"/>
</dbReference>
<dbReference type="Gramene" id="ONK79829">
    <property type="protein sequence ID" value="ONK79829"/>
    <property type="gene ID" value="A4U43_C01F10550"/>
</dbReference>
<dbReference type="Proteomes" id="UP000243459">
    <property type="component" value="Chromosome 1"/>
</dbReference>
<organism evidence="3 4">
    <name type="scientific">Asparagus officinalis</name>
    <name type="common">Garden asparagus</name>
    <dbReference type="NCBI Taxonomy" id="4686"/>
    <lineage>
        <taxon>Eukaryota</taxon>
        <taxon>Viridiplantae</taxon>
        <taxon>Streptophyta</taxon>
        <taxon>Embryophyta</taxon>
        <taxon>Tracheophyta</taxon>
        <taxon>Spermatophyta</taxon>
        <taxon>Magnoliopsida</taxon>
        <taxon>Liliopsida</taxon>
        <taxon>Asparagales</taxon>
        <taxon>Asparagaceae</taxon>
        <taxon>Asparagoideae</taxon>
        <taxon>Asparagus</taxon>
    </lineage>
</organism>
<dbReference type="AlphaFoldDB" id="A0A5P1FS60"/>
<sequence>MMYHSIILLIVAKLFSVSSSNSPMSQQAIGNFNENSLIYHGSVVPAGDKEHPVSVKKVALRELPTTSVNIMSTPAENSPCPEEKGTTADFSKASVGTKRKQPDCPSSPSPNAHRGVNGHLVYVRRKLEKNNSSSADSLSSSILSRKHDNDETKELKLPLAKTQSPDSEITATTHALIDTEGLNTQDSKAPNDSQRQSNQDPSAPVDAWGDSSQDSDAPVGSQRLNNQERRKPIDNRTLSNHNYKAPFDPQRPSNEDIRTLDPQKLSNHDCKAPVDSQGPRKRGSNALADPHGPSNQCSKAPGDPLRLSNQDPKAPLDPQRPSNEDVRAPLDPQRLSNRDCEAPVDSQGLRKRDSNALADPHRPSNQCDKALGDPQRLSNQDPKALFDPQRLSTQNFKAPPNPQRANNQDNRAPADTPRLSNQNINIQADPQRPSNQDPKPSVYPQRTSNQEWKERYLQLQMFLKNCDQSSQEDYKSMLRSLTSADRSRHALELEKRALNLLLEEGKELHRMQVLNIIGEATSQEHVSPSTRTSASQPHFQRMETMHNPKSPFLRNWW</sequence>
<feature type="signal peptide" evidence="2">
    <location>
        <begin position="1"/>
        <end position="20"/>
    </location>
</feature>
<evidence type="ECO:0000256" key="2">
    <source>
        <dbReference type="SAM" id="SignalP"/>
    </source>
</evidence>
<reference evidence="4" key="1">
    <citation type="journal article" date="2017" name="Nat. Commun.">
        <title>The asparagus genome sheds light on the origin and evolution of a young Y chromosome.</title>
        <authorList>
            <person name="Harkess A."/>
            <person name="Zhou J."/>
            <person name="Xu C."/>
            <person name="Bowers J.E."/>
            <person name="Van der Hulst R."/>
            <person name="Ayyampalayam S."/>
            <person name="Mercati F."/>
            <person name="Riccardi P."/>
            <person name="McKain M.R."/>
            <person name="Kakrana A."/>
            <person name="Tang H."/>
            <person name="Ray J."/>
            <person name="Groenendijk J."/>
            <person name="Arikit S."/>
            <person name="Mathioni S.M."/>
            <person name="Nakano M."/>
            <person name="Shan H."/>
            <person name="Telgmann-Rauber A."/>
            <person name="Kanno A."/>
            <person name="Yue Z."/>
            <person name="Chen H."/>
            <person name="Li W."/>
            <person name="Chen Y."/>
            <person name="Xu X."/>
            <person name="Zhang Y."/>
            <person name="Luo S."/>
            <person name="Chen H."/>
            <person name="Gao J."/>
            <person name="Mao Z."/>
            <person name="Pires J.C."/>
            <person name="Luo M."/>
            <person name="Kudrna D."/>
            <person name="Wing R.A."/>
            <person name="Meyers B.C."/>
            <person name="Yi K."/>
            <person name="Kong H."/>
            <person name="Lavrijsen P."/>
            <person name="Sunseri F."/>
            <person name="Falavigna A."/>
            <person name="Ye Y."/>
            <person name="Leebens-Mack J.H."/>
            <person name="Chen G."/>
        </authorList>
    </citation>
    <scope>NUCLEOTIDE SEQUENCE [LARGE SCALE GENOMIC DNA]</scope>
    <source>
        <strain evidence="4">cv. DH0086</strain>
    </source>
</reference>
<evidence type="ECO:0000313" key="3">
    <source>
        <dbReference type="EMBL" id="ONK79829.1"/>
    </source>
</evidence>
<feature type="compositionally biased region" description="Basic and acidic residues" evidence="1">
    <location>
        <begin position="145"/>
        <end position="156"/>
    </location>
</feature>
<feature type="compositionally biased region" description="Basic and acidic residues" evidence="1">
    <location>
        <begin position="348"/>
        <end position="362"/>
    </location>
</feature>
<evidence type="ECO:0000256" key="1">
    <source>
        <dbReference type="SAM" id="MobiDB-lite"/>
    </source>
</evidence>
<evidence type="ECO:0000313" key="4">
    <source>
        <dbReference type="Proteomes" id="UP000243459"/>
    </source>
</evidence>
<feature type="region of interest" description="Disordered" evidence="1">
    <location>
        <begin position="70"/>
        <end position="117"/>
    </location>
</feature>
<keyword evidence="2" id="KW-0732">Signal</keyword>
<feature type="chain" id="PRO_5024295188" evidence="2">
    <location>
        <begin position="21"/>
        <end position="557"/>
    </location>
</feature>
<proteinExistence type="predicted"/>
<accession>A0A5P1FS60</accession>